<protein>
    <submittedName>
        <fullName evidence="4">Acetyltransferase (GNAT) family protein</fullName>
    </submittedName>
</protein>
<dbReference type="InterPro" id="IPR000182">
    <property type="entry name" value="GNAT_dom"/>
</dbReference>
<dbReference type="Pfam" id="PF00583">
    <property type="entry name" value="Acetyltransf_1"/>
    <property type="match status" value="1"/>
</dbReference>
<keyword evidence="5" id="KW-1185">Reference proteome</keyword>
<evidence type="ECO:0000313" key="5">
    <source>
        <dbReference type="Proteomes" id="UP000249453"/>
    </source>
</evidence>
<evidence type="ECO:0000256" key="1">
    <source>
        <dbReference type="ARBA" id="ARBA00022679"/>
    </source>
</evidence>
<proteinExistence type="predicted"/>
<organism evidence="4 5">
    <name type="scientific">Falsochrobactrum ovis</name>
    <dbReference type="NCBI Taxonomy" id="1293442"/>
    <lineage>
        <taxon>Bacteria</taxon>
        <taxon>Pseudomonadati</taxon>
        <taxon>Pseudomonadota</taxon>
        <taxon>Alphaproteobacteria</taxon>
        <taxon>Hyphomicrobiales</taxon>
        <taxon>Brucellaceae</taxon>
        <taxon>Falsochrobactrum</taxon>
    </lineage>
</organism>
<accession>A0A364JUD5</accession>
<dbReference type="PANTHER" id="PTHR43877">
    <property type="entry name" value="AMINOALKYLPHOSPHONATE N-ACETYLTRANSFERASE-RELATED-RELATED"/>
    <property type="match status" value="1"/>
</dbReference>
<dbReference type="PROSITE" id="PS51186">
    <property type="entry name" value="GNAT"/>
    <property type="match status" value="1"/>
</dbReference>
<sequence length="158" mass="17549">MLDIVNLAQRLDLLSVCSHWNYQQWGRTAGKSETQIAEALGQIAQDTQGQAARIGLMNGKPAGMVLLIHSDLDTHPHLSPWLASLYVAPEFRSLGVGRRLVKAIEQVAFELKHGQIYLYTYHASFYEQIGWSNFEALEGDQAGMTILRKSLSDGQHAA</sequence>
<dbReference type="RefSeq" id="WP_111575458.1">
    <property type="nucleotide sequence ID" value="NZ_JBHEEY010000007.1"/>
</dbReference>
<dbReference type="OrthoDB" id="9809751at2"/>
<name>A0A364JUD5_9HYPH</name>
<comment type="caution">
    <text evidence="4">The sequence shown here is derived from an EMBL/GenBank/DDBJ whole genome shotgun (WGS) entry which is preliminary data.</text>
</comment>
<dbReference type="EMBL" id="QLMK01000007">
    <property type="protein sequence ID" value="RAK28109.1"/>
    <property type="molecule type" value="Genomic_DNA"/>
</dbReference>
<evidence type="ECO:0000259" key="3">
    <source>
        <dbReference type="PROSITE" id="PS51186"/>
    </source>
</evidence>
<reference evidence="4 5" key="1">
    <citation type="submission" date="2018-06" db="EMBL/GenBank/DDBJ databases">
        <title>Genomic Encyclopedia of Type Strains, Phase IV (KMG-IV): sequencing the most valuable type-strain genomes for metagenomic binning, comparative biology and taxonomic classification.</title>
        <authorList>
            <person name="Goeker M."/>
        </authorList>
    </citation>
    <scope>NUCLEOTIDE SEQUENCE [LARGE SCALE GENOMIC DNA]</scope>
    <source>
        <strain evidence="4 5">DSM 26720</strain>
    </source>
</reference>
<evidence type="ECO:0000313" key="4">
    <source>
        <dbReference type="EMBL" id="RAK28109.1"/>
    </source>
</evidence>
<gene>
    <name evidence="4" type="ORF">C7374_1079</name>
</gene>
<evidence type="ECO:0000256" key="2">
    <source>
        <dbReference type="ARBA" id="ARBA00023315"/>
    </source>
</evidence>
<dbReference type="InterPro" id="IPR050832">
    <property type="entry name" value="Bact_Acetyltransf"/>
</dbReference>
<dbReference type="Proteomes" id="UP000249453">
    <property type="component" value="Unassembled WGS sequence"/>
</dbReference>
<feature type="domain" description="N-acetyltransferase" evidence="3">
    <location>
        <begin position="2"/>
        <end position="152"/>
    </location>
</feature>
<dbReference type="SUPFAM" id="SSF55729">
    <property type="entry name" value="Acyl-CoA N-acyltransferases (Nat)"/>
    <property type="match status" value="1"/>
</dbReference>
<dbReference type="Gene3D" id="3.40.630.30">
    <property type="match status" value="1"/>
</dbReference>
<keyword evidence="2" id="KW-0012">Acyltransferase</keyword>
<dbReference type="CDD" id="cd04301">
    <property type="entry name" value="NAT_SF"/>
    <property type="match status" value="1"/>
</dbReference>
<dbReference type="GO" id="GO:0016747">
    <property type="term" value="F:acyltransferase activity, transferring groups other than amino-acyl groups"/>
    <property type="evidence" value="ECO:0007669"/>
    <property type="project" value="InterPro"/>
</dbReference>
<dbReference type="AlphaFoldDB" id="A0A364JUD5"/>
<keyword evidence="1 4" id="KW-0808">Transferase</keyword>
<dbReference type="InterPro" id="IPR016181">
    <property type="entry name" value="Acyl_CoA_acyltransferase"/>
</dbReference>